<dbReference type="EMBL" id="UZAJ01013293">
    <property type="protein sequence ID" value="VDO66426.1"/>
    <property type="molecule type" value="Genomic_DNA"/>
</dbReference>
<organism evidence="3">
    <name type="scientific">Onchocerca flexuosa</name>
    <dbReference type="NCBI Taxonomy" id="387005"/>
    <lineage>
        <taxon>Eukaryota</taxon>
        <taxon>Metazoa</taxon>
        <taxon>Ecdysozoa</taxon>
        <taxon>Nematoda</taxon>
        <taxon>Chromadorea</taxon>
        <taxon>Rhabditida</taxon>
        <taxon>Spirurina</taxon>
        <taxon>Spiruromorpha</taxon>
        <taxon>Filarioidea</taxon>
        <taxon>Onchocercidae</taxon>
        <taxon>Onchocerca</taxon>
    </lineage>
</organism>
<sequence length="67" mass="7528">MWNNSPISALMSPFCVYMVANLPPFSANVLGEGYPSFSVIVLDTNAQGYRTGSCTKDFVWTYHRCDR</sequence>
<reference evidence="3" key="1">
    <citation type="submission" date="2016-06" db="UniProtKB">
        <authorList>
            <consortium name="WormBaseParasite"/>
        </authorList>
    </citation>
    <scope>IDENTIFICATION</scope>
</reference>
<gene>
    <name evidence="1" type="ORF">OFLC_LOCUS10175</name>
</gene>
<dbReference type="AlphaFoldDB" id="A0A183HRQ8"/>
<protein>
    <submittedName>
        <fullName evidence="3">Secreted protein</fullName>
    </submittedName>
</protein>
<evidence type="ECO:0000313" key="2">
    <source>
        <dbReference type="Proteomes" id="UP000267606"/>
    </source>
</evidence>
<dbReference type="Proteomes" id="UP000267606">
    <property type="component" value="Unassembled WGS sequence"/>
</dbReference>
<evidence type="ECO:0000313" key="3">
    <source>
        <dbReference type="WBParaSite" id="OFLC_0001016901-mRNA-1"/>
    </source>
</evidence>
<accession>A0A183HRQ8</accession>
<dbReference type="WBParaSite" id="OFLC_0001016901-mRNA-1">
    <property type="protein sequence ID" value="OFLC_0001016901-mRNA-1"/>
    <property type="gene ID" value="OFLC_0001016901"/>
</dbReference>
<name>A0A183HRQ8_9BILA</name>
<keyword evidence="2" id="KW-1185">Reference proteome</keyword>
<reference evidence="1 2" key="2">
    <citation type="submission" date="2018-11" db="EMBL/GenBank/DDBJ databases">
        <authorList>
            <consortium name="Pathogen Informatics"/>
        </authorList>
    </citation>
    <scope>NUCLEOTIDE SEQUENCE [LARGE SCALE GENOMIC DNA]</scope>
</reference>
<proteinExistence type="predicted"/>
<evidence type="ECO:0000313" key="1">
    <source>
        <dbReference type="EMBL" id="VDO66426.1"/>
    </source>
</evidence>